<reference evidence="3" key="1">
    <citation type="journal article" date="2014" name="Int. J. Syst. Evol. Microbiol.">
        <title>Complete genome sequence of Corynebacterium casei LMG S-19264T (=DSM 44701T), isolated from a smear-ripened cheese.</title>
        <authorList>
            <consortium name="US DOE Joint Genome Institute (JGI-PGF)"/>
            <person name="Walter F."/>
            <person name="Albersmeier A."/>
            <person name="Kalinowski J."/>
            <person name="Ruckert C."/>
        </authorList>
    </citation>
    <scope>NUCLEOTIDE SEQUENCE</scope>
    <source>
        <strain evidence="3">CGMCC 1.12187</strain>
    </source>
</reference>
<keyword evidence="4" id="KW-1185">Reference proteome</keyword>
<feature type="region of interest" description="Disordered" evidence="1">
    <location>
        <begin position="97"/>
        <end position="122"/>
    </location>
</feature>
<feature type="transmembrane region" description="Helical" evidence="2">
    <location>
        <begin position="43"/>
        <end position="68"/>
    </location>
</feature>
<feature type="region of interest" description="Disordered" evidence="1">
    <location>
        <begin position="1"/>
        <end position="35"/>
    </location>
</feature>
<feature type="compositionally biased region" description="Low complexity" evidence="1">
    <location>
        <begin position="105"/>
        <end position="117"/>
    </location>
</feature>
<organism evidence="3 4">
    <name type="scientific">Kocuria dechangensis</name>
    <dbReference type="NCBI Taxonomy" id="1176249"/>
    <lineage>
        <taxon>Bacteria</taxon>
        <taxon>Bacillati</taxon>
        <taxon>Actinomycetota</taxon>
        <taxon>Actinomycetes</taxon>
        <taxon>Micrococcales</taxon>
        <taxon>Micrococcaceae</taxon>
        <taxon>Kocuria</taxon>
    </lineage>
</organism>
<sequence>MAQKGSGSTPHGRSGDGFDDDGRPPSTPGSRREAPEVYRRRRLVAALAAGLLLVLVVVGVITALVTVLGSGASDAVPAPEAATASAAAEQDPFADFTARPDEDASASASPSASSTAEPAEECGSALVVRASTDKESYAEGEQPALVLTLENTGEDPCHVNAGTSQMVYEVSSGADTLFDSRHCQAVSEDRELTLEPGQQQTARLTWDRKRTVEGCTEAGAEAHPGYYRLAVSLGERTGEPATFVLE</sequence>
<comment type="caution">
    <text evidence="3">The sequence shown here is derived from an EMBL/GenBank/DDBJ whole genome shotgun (WGS) entry which is preliminary data.</text>
</comment>
<evidence type="ECO:0000256" key="1">
    <source>
        <dbReference type="SAM" id="MobiDB-lite"/>
    </source>
</evidence>
<protein>
    <recommendedName>
        <fullName evidence="5">DUF4232 domain-containing protein</fullName>
    </recommendedName>
</protein>
<dbReference type="EMBL" id="BMEQ01000013">
    <property type="protein sequence ID" value="GGG60907.1"/>
    <property type="molecule type" value="Genomic_DNA"/>
</dbReference>
<evidence type="ECO:0000313" key="3">
    <source>
        <dbReference type="EMBL" id="GGG60907.1"/>
    </source>
</evidence>
<name>A0A917LWZ9_9MICC</name>
<proteinExistence type="predicted"/>
<dbReference type="Proteomes" id="UP000638848">
    <property type="component" value="Unassembled WGS sequence"/>
</dbReference>
<evidence type="ECO:0000313" key="4">
    <source>
        <dbReference type="Proteomes" id="UP000638848"/>
    </source>
</evidence>
<evidence type="ECO:0008006" key="5">
    <source>
        <dbReference type="Google" id="ProtNLM"/>
    </source>
</evidence>
<dbReference type="AlphaFoldDB" id="A0A917LWZ9"/>
<reference evidence="3" key="2">
    <citation type="submission" date="2020-09" db="EMBL/GenBank/DDBJ databases">
        <authorList>
            <person name="Sun Q."/>
            <person name="Zhou Y."/>
        </authorList>
    </citation>
    <scope>NUCLEOTIDE SEQUENCE</scope>
    <source>
        <strain evidence="3">CGMCC 1.12187</strain>
    </source>
</reference>
<evidence type="ECO:0000256" key="2">
    <source>
        <dbReference type="SAM" id="Phobius"/>
    </source>
</evidence>
<keyword evidence="2" id="KW-0812">Transmembrane</keyword>
<feature type="compositionally biased region" description="Basic and acidic residues" evidence="1">
    <location>
        <begin position="13"/>
        <end position="23"/>
    </location>
</feature>
<accession>A0A917LWZ9</accession>
<keyword evidence="2" id="KW-1133">Transmembrane helix</keyword>
<feature type="compositionally biased region" description="Polar residues" evidence="1">
    <location>
        <begin position="1"/>
        <end position="11"/>
    </location>
</feature>
<gene>
    <name evidence="3" type="ORF">GCM10011374_24770</name>
</gene>
<dbReference type="RefSeq" id="WP_188537659.1">
    <property type="nucleotide sequence ID" value="NZ_BMEQ01000013.1"/>
</dbReference>
<keyword evidence="2" id="KW-0472">Membrane</keyword>